<evidence type="ECO:0000256" key="9">
    <source>
        <dbReference type="ARBA" id="ARBA00023304"/>
    </source>
</evidence>
<dbReference type="PIRSF" id="PIRSF000116">
    <property type="entry name" value="IlvC_gammaproteo"/>
    <property type="match status" value="1"/>
</dbReference>
<feature type="binding site" evidence="11">
    <location>
        <position position="51"/>
    </location>
    <ligand>
        <name>NADP(+)</name>
        <dbReference type="ChEBI" id="CHEBI:58349"/>
    </ligand>
</feature>
<feature type="binding site" evidence="11">
    <location>
        <position position="134"/>
    </location>
    <ligand>
        <name>NADP(+)</name>
        <dbReference type="ChEBI" id="CHEBI:58349"/>
    </ligand>
</feature>
<dbReference type="UniPathway" id="UPA00047">
    <property type="reaction ID" value="UER00056"/>
</dbReference>
<dbReference type="InterPro" id="IPR013023">
    <property type="entry name" value="KARI"/>
</dbReference>
<evidence type="ECO:0000256" key="2">
    <source>
        <dbReference type="ARBA" id="ARBA00004885"/>
    </source>
</evidence>
<evidence type="ECO:0000256" key="6">
    <source>
        <dbReference type="ARBA" id="ARBA00022842"/>
    </source>
</evidence>
<evidence type="ECO:0000256" key="4">
    <source>
        <dbReference type="ARBA" id="ARBA00022605"/>
    </source>
</evidence>
<feature type="binding site" evidence="11">
    <location>
        <begin position="25"/>
        <end position="28"/>
    </location>
    <ligand>
        <name>NADP(+)</name>
        <dbReference type="ChEBI" id="CHEBI:58349"/>
    </ligand>
</feature>
<dbReference type="GO" id="GO:0016853">
    <property type="term" value="F:isomerase activity"/>
    <property type="evidence" value="ECO:0007669"/>
    <property type="project" value="UniProtKB-KW"/>
</dbReference>
<dbReference type="Gene3D" id="3.40.50.720">
    <property type="entry name" value="NAD(P)-binding Rossmann-like Domain"/>
    <property type="match status" value="1"/>
</dbReference>
<comment type="caution">
    <text evidence="11">Lacks conserved residue(s) required for the propagation of feature annotation.</text>
</comment>
<feature type="binding site" evidence="11 12">
    <location>
        <position position="191"/>
    </location>
    <ligand>
        <name>Mg(2+)</name>
        <dbReference type="ChEBI" id="CHEBI:18420"/>
        <label>1</label>
    </ligand>
</feature>
<comment type="pathway">
    <text evidence="2 11">Amino-acid biosynthesis; L-isoleucine biosynthesis; L-isoleucine from 2-oxobutanoate: step 2/4.</text>
</comment>
<dbReference type="InterPro" id="IPR008927">
    <property type="entry name" value="6-PGluconate_DH-like_C_sf"/>
</dbReference>
<evidence type="ECO:0000259" key="14">
    <source>
        <dbReference type="PROSITE" id="PS51851"/>
    </source>
</evidence>
<feature type="binding site" evidence="11">
    <location>
        <position position="53"/>
    </location>
    <ligand>
        <name>NADP(+)</name>
        <dbReference type="ChEBI" id="CHEBI:58349"/>
    </ligand>
</feature>
<protein>
    <recommendedName>
        <fullName evidence="11">Ketol-acid reductoisomerase (NADP(+))</fullName>
        <shortName evidence="11">KARI</shortName>
        <ecNumber evidence="11">1.1.1.86</ecNumber>
    </recommendedName>
    <alternativeName>
        <fullName evidence="11">Acetohydroxy-acid isomeroreductase</fullName>
        <shortName evidence="11">AHIR</shortName>
    </alternativeName>
    <alternativeName>
        <fullName evidence="11">Alpha-keto-beta-hydroxylacyl reductoisomerase</fullName>
    </alternativeName>
</protein>
<feature type="binding site" evidence="11 12">
    <location>
        <position position="231"/>
    </location>
    <ligand>
        <name>Mg(2+)</name>
        <dbReference type="ChEBI" id="CHEBI:18420"/>
        <label>2</label>
    </ligand>
</feature>
<keyword evidence="6 11" id="KW-0460">Magnesium</keyword>
<keyword evidence="4 11" id="KW-0028">Amino-acid biosynthesis</keyword>
<feature type="active site" evidence="11">
    <location>
        <position position="108"/>
    </location>
</feature>
<proteinExistence type="inferred from homology"/>
<evidence type="ECO:0000256" key="12">
    <source>
        <dbReference type="PROSITE-ProRule" id="PRU01198"/>
    </source>
</evidence>
<keyword evidence="5 11" id="KW-0479">Metal-binding</keyword>
<dbReference type="PANTHER" id="PTHR21371:SF1">
    <property type="entry name" value="KETOL-ACID REDUCTOISOMERASE, MITOCHONDRIAL"/>
    <property type="match status" value="1"/>
</dbReference>
<comment type="cofactor">
    <cofactor evidence="11">
        <name>Mg(2+)</name>
        <dbReference type="ChEBI" id="CHEBI:18420"/>
    </cofactor>
    <text evidence="11">Binds 2 magnesium ions per subunit.</text>
</comment>
<feature type="binding site" evidence="11 12">
    <location>
        <position position="252"/>
    </location>
    <ligand>
        <name>substrate</name>
    </ligand>
</feature>
<evidence type="ECO:0000313" key="16">
    <source>
        <dbReference type="Proteomes" id="UP000306192"/>
    </source>
</evidence>
<evidence type="ECO:0000256" key="5">
    <source>
        <dbReference type="ARBA" id="ARBA00022723"/>
    </source>
</evidence>
<feature type="binding site" evidence="11 12">
    <location>
        <position position="191"/>
    </location>
    <ligand>
        <name>Mg(2+)</name>
        <dbReference type="ChEBI" id="CHEBI:18420"/>
        <label>2</label>
    </ligand>
</feature>
<keyword evidence="15" id="KW-0413">Isomerase</keyword>
<dbReference type="NCBIfam" id="NF004017">
    <property type="entry name" value="PRK05479.1"/>
    <property type="match status" value="1"/>
</dbReference>
<dbReference type="RefSeq" id="WP_136643274.1">
    <property type="nucleotide sequence ID" value="NZ_QYRT01000040.1"/>
</dbReference>
<dbReference type="OrthoDB" id="9804088at2"/>
<dbReference type="InterPro" id="IPR014359">
    <property type="entry name" value="KARI_prok"/>
</dbReference>
<keyword evidence="16" id="KW-1185">Reference proteome</keyword>
<evidence type="ECO:0000256" key="3">
    <source>
        <dbReference type="ARBA" id="ARBA00010318"/>
    </source>
</evidence>
<dbReference type="NCBIfam" id="TIGR00465">
    <property type="entry name" value="ilvC"/>
    <property type="match status" value="1"/>
</dbReference>
<dbReference type="GO" id="GO:0009099">
    <property type="term" value="P:L-valine biosynthetic process"/>
    <property type="evidence" value="ECO:0007669"/>
    <property type="project" value="UniProtKB-UniRule"/>
</dbReference>
<evidence type="ECO:0000259" key="13">
    <source>
        <dbReference type="PROSITE" id="PS51850"/>
    </source>
</evidence>
<evidence type="ECO:0000256" key="1">
    <source>
        <dbReference type="ARBA" id="ARBA00004864"/>
    </source>
</evidence>
<dbReference type="GO" id="GO:0009097">
    <property type="term" value="P:isoleucine biosynthetic process"/>
    <property type="evidence" value="ECO:0007669"/>
    <property type="project" value="UniProtKB-UniRule"/>
</dbReference>
<dbReference type="NCBIfam" id="NF009940">
    <property type="entry name" value="PRK13403.1"/>
    <property type="match status" value="1"/>
</dbReference>
<feature type="binding site" evidence="11 12">
    <location>
        <position position="227"/>
    </location>
    <ligand>
        <name>Mg(2+)</name>
        <dbReference type="ChEBI" id="CHEBI:18420"/>
        <label>2</label>
    </ligand>
</feature>
<evidence type="ECO:0000256" key="8">
    <source>
        <dbReference type="ARBA" id="ARBA00023002"/>
    </source>
</evidence>
<gene>
    <name evidence="11 15" type="primary">ilvC</name>
    <name evidence="15" type="ORF">D4765_15775</name>
</gene>
<accession>A0A4T2BLQ5</accession>
<dbReference type="GO" id="GO:0005829">
    <property type="term" value="C:cytosol"/>
    <property type="evidence" value="ECO:0007669"/>
    <property type="project" value="TreeGrafter"/>
</dbReference>
<dbReference type="InterPro" id="IPR000506">
    <property type="entry name" value="KARI_C"/>
</dbReference>
<organism evidence="15 16">
    <name type="scientific">Subtercola vilae</name>
    <dbReference type="NCBI Taxonomy" id="2056433"/>
    <lineage>
        <taxon>Bacteria</taxon>
        <taxon>Bacillati</taxon>
        <taxon>Actinomycetota</taxon>
        <taxon>Actinomycetes</taxon>
        <taxon>Micrococcales</taxon>
        <taxon>Microbacteriaceae</taxon>
        <taxon>Subtercola</taxon>
    </lineage>
</organism>
<comment type="caution">
    <text evidence="15">The sequence shown here is derived from an EMBL/GenBank/DDBJ whole genome shotgun (WGS) entry which is preliminary data.</text>
</comment>
<dbReference type="HAMAP" id="MF_00435">
    <property type="entry name" value="IlvC"/>
    <property type="match status" value="1"/>
</dbReference>
<comment type="similarity">
    <text evidence="3 11 12">Belongs to the ketol-acid reductoisomerase family.</text>
</comment>
<dbReference type="InterPro" id="IPR013116">
    <property type="entry name" value="KARI_N"/>
</dbReference>
<evidence type="ECO:0000256" key="11">
    <source>
        <dbReference type="HAMAP-Rule" id="MF_00435"/>
    </source>
</evidence>
<dbReference type="Pfam" id="PF01450">
    <property type="entry name" value="KARI_C"/>
    <property type="match status" value="1"/>
</dbReference>
<comment type="function">
    <text evidence="11">Involved in the biosynthesis of branched-chain amino acids (BCAA). Catalyzes an alkyl-migration followed by a ketol-acid reduction of (S)-2-acetolactate (S2AL) to yield (R)-2,3-dihydroxy-isovalerate. In the isomerase reaction, S2AL is rearranged via a Mg-dependent methyl migration to produce 3-hydroxy-3-methyl-2-ketobutyrate (HMKB). In the reductase reaction, this 2-ketoacid undergoes a metal-dependent reduction by NADPH to yield (R)-2,3-dihydroxy-isovalerate.</text>
</comment>
<feature type="domain" description="KARI C-terminal knotted" evidence="14">
    <location>
        <begin position="183"/>
        <end position="328"/>
    </location>
</feature>
<dbReference type="SUPFAM" id="SSF51735">
    <property type="entry name" value="NAD(P)-binding Rossmann-fold domains"/>
    <property type="match status" value="1"/>
</dbReference>
<keyword evidence="9 11" id="KW-0100">Branched-chain amino acid biosynthesis</keyword>
<dbReference type="FunFam" id="3.40.50.720:FF:000023">
    <property type="entry name" value="Ketol-acid reductoisomerase (NADP(+))"/>
    <property type="match status" value="1"/>
</dbReference>
<dbReference type="SUPFAM" id="SSF48179">
    <property type="entry name" value="6-phosphogluconate dehydrogenase C-terminal domain-like"/>
    <property type="match status" value="1"/>
</dbReference>
<dbReference type="EMBL" id="QYRT01000040">
    <property type="protein sequence ID" value="TIH32297.1"/>
    <property type="molecule type" value="Genomic_DNA"/>
</dbReference>
<dbReference type="PROSITE" id="PS51851">
    <property type="entry name" value="KARI_C"/>
    <property type="match status" value="1"/>
</dbReference>
<comment type="catalytic activity">
    <reaction evidence="10 11">
        <text>(2R)-2,3-dihydroxy-3-methylbutanoate + NADP(+) = (2S)-2-acetolactate + NADPH + H(+)</text>
        <dbReference type="Rhea" id="RHEA:22068"/>
        <dbReference type="ChEBI" id="CHEBI:15378"/>
        <dbReference type="ChEBI" id="CHEBI:49072"/>
        <dbReference type="ChEBI" id="CHEBI:57783"/>
        <dbReference type="ChEBI" id="CHEBI:58349"/>
        <dbReference type="ChEBI" id="CHEBI:58476"/>
        <dbReference type="EC" id="1.1.1.86"/>
    </reaction>
</comment>
<dbReference type="Pfam" id="PF07991">
    <property type="entry name" value="KARI_N"/>
    <property type="match status" value="1"/>
</dbReference>
<dbReference type="InterPro" id="IPR036291">
    <property type="entry name" value="NAD(P)-bd_dom_sf"/>
</dbReference>
<keyword evidence="8 11" id="KW-0560">Oxidoreductase</keyword>
<dbReference type="Proteomes" id="UP000306192">
    <property type="component" value="Unassembled WGS sequence"/>
</dbReference>
<name>A0A4T2BLQ5_9MICO</name>
<feature type="binding site" evidence="11">
    <location>
        <position position="48"/>
    </location>
    <ligand>
        <name>NADP(+)</name>
        <dbReference type="ChEBI" id="CHEBI:58349"/>
    </ligand>
</feature>
<dbReference type="GO" id="GO:0000287">
    <property type="term" value="F:magnesium ion binding"/>
    <property type="evidence" value="ECO:0007669"/>
    <property type="project" value="UniProtKB-UniRule"/>
</dbReference>
<dbReference type="Gene3D" id="6.10.240.10">
    <property type="match status" value="1"/>
</dbReference>
<dbReference type="PANTHER" id="PTHR21371">
    <property type="entry name" value="KETOL-ACID REDUCTOISOMERASE, MITOCHONDRIAL"/>
    <property type="match status" value="1"/>
</dbReference>
<evidence type="ECO:0000256" key="10">
    <source>
        <dbReference type="ARBA" id="ARBA00049021"/>
    </source>
</evidence>
<dbReference type="GO" id="GO:0004455">
    <property type="term" value="F:ketol-acid reductoisomerase activity"/>
    <property type="evidence" value="ECO:0007669"/>
    <property type="project" value="UniProtKB-UniRule"/>
</dbReference>
<keyword evidence="7 11" id="KW-0521">NADP</keyword>
<feature type="binding site" evidence="11 12">
    <location>
        <position position="195"/>
    </location>
    <ligand>
        <name>Mg(2+)</name>
        <dbReference type="ChEBI" id="CHEBI:18420"/>
        <label>1</label>
    </ligand>
</feature>
<comment type="catalytic activity">
    <reaction evidence="11">
        <text>(2R,3R)-2,3-dihydroxy-3-methylpentanoate + NADP(+) = (S)-2-ethyl-2-hydroxy-3-oxobutanoate + NADPH + H(+)</text>
        <dbReference type="Rhea" id="RHEA:13493"/>
        <dbReference type="ChEBI" id="CHEBI:15378"/>
        <dbReference type="ChEBI" id="CHEBI:49256"/>
        <dbReference type="ChEBI" id="CHEBI:49258"/>
        <dbReference type="ChEBI" id="CHEBI:57783"/>
        <dbReference type="ChEBI" id="CHEBI:58349"/>
        <dbReference type="EC" id="1.1.1.86"/>
    </reaction>
</comment>
<dbReference type="AlphaFoldDB" id="A0A4T2BLQ5"/>
<evidence type="ECO:0000313" key="15">
    <source>
        <dbReference type="EMBL" id="TIH32297.1"/>
    </source>
</evidence>
<dbReference type="EC" id="1.1.1.86" evidence="11"/>
<dbReference type="UniPathway" id="UPA00049">
    <property type="reaction ID" value="UER00060"/>
</dbReference>
<reference evidence="15 16" key="1">
    <citation type="journal article" date="2019" name="Microorganisms">
        <title>Systematic Affiliation and Genome Analysis of Subtercola vilae DB165(T) with Particular Emphasis on Cold Adaptation of an Isolate from a High-Altitude Cold Volcano Lake.</title>
        <authorList>
            <person name="Villalobos A.S."/>
            <person name="Wiese J."/>
            <person name="Imhoff J.F."/>
            <person name="Dorador C."/>
            <person name="Keller A."/>
            <person name="Hentschel U."/>
        </authorList>
    </citation>
    <scope>NUCLEOTIDE SEQUENCE [LARGE SCALE GENOMIC DNA]</scope>
    <source>
        <strain evidence="15 16">DB165</strain>
    </source>
</reference>
<dbReference type="GO" id="GO:0050661">
    <property type="term" value="F:NADP binding"/>
    <property type="evidence" value="ECO:0007669"/>
    <property type="project" value="InterPro"/>
</dbReference>
<feature type="domain" description="KARI N-terminal Rossmann" evidence="13">
    <location>
        <begin position="1"/>
        <end position="182"/>
    </location>
</feature>
<dbReference type="PROSITE" id="PS51850">
    <property type="entry name" value="KARI_N"/>
    <property type="match status" value="1"/>
</dbReference>
<sequence length="341" mass="36711">MTEIFYDADADLSLIQAKKVAVVGYGSQGHAHSLNLRDSGVEVVVALKEGSSSKAKAEEAGFTVLSVAEATAWADVIVILAPDQHQRGIYKDEIAPNLKPGSTLVFGHGFNIRFGYIQAPEGTDVILVAPKGPGHTVRREFEAGRGVPVIVAVEEDASGSAWALAWSYARAIGGLRAGGIKTTFTEETETDLFGEQAVLCGGTSQLVQYGFEVLTEAGYQPQIAYFEVLHELKLIVDLMWEGGIAKQRWSISDTAEYGDYVSGPRVISPDVKENMKAVLADIQSGAFATRFINDQDAGAPEFLALREKGAAHPIEETGRELRALFAWKQTDADYTEGSAAR</sequence>
<evidence type="ECO:0000256" key="7">
    <source>
        <dbReference type="ARBA" id="ARBA00022857"/>
    </source>
</evidence>
<comment type="pathway">
    <text evidence="1 11">Amino-acid biosynthesis; L-valine biosynthesis; L-valine from pyruvate: step 2/4.</text>
</comment>